<dbReference type="PANTHER" id="PTHR47997:SF75">
    <property type="entry name" value="MYB DOMAIN PROTEIN 55"/>
    <property type="match status" value="1"/>
</dbReference>
<dbReference type="SUPFAM" id="SSF46689">
    <property type="entry name" value="Homeodomain-like"/>
    <property type="match status" value="1"/>
</dbReference>
<protein>
    <submittedName>
        <fullName evidence="10">Transcription factor MYB86</fullName>
    </submittedName>
</protein>
<dbReference type="AlphaFoldDB" id="A0A6A1VRI5"/>
<proteinExistence type="predicted"/>
<dbReference type="OrthoDB" id="2143914at2759"/>
<dbReference type="Pfam" id="PF00249">
    <property type="entry name" value="Myb_DNA-binding"/>
    <property type="match status" value="2"/>
</dbReference>
<dbReference type="PANTHER" id="PTHR47997">
    <property type="entry name" value="MYB DOMAIN PROTEIN 55"/>
    <property type="match status" value="1"/>
</dbReference>
<dbReference type="InterPro" id="IPR051953">
    <property type="entry name" value="Plant_SW-associated_TFs"/>
</dbReference>
<organism evidence="10 11">
    <name type="scientific">Morella rubra</name>
    <name type="common">Chinese bayberry</name>
    <dbReference type="NCBI Taxonomy" id="262757"/>
    <lineage>
        <taxon>Eukaryota</taxon>
        <taxon>Viridiplantae</taxon>
        <taxon>Streptophyta</taxon>
        <taxon>Embryophyta</taxon>
        <taxon>Tracheophyta</taxon>
        <taxon>Spermatophyta</taxon>
        <taxon>Magnoliopsida</taxon>
        <taxon>eudicotyledons</taxon>
        <taxon>Gunneridae</taxon>
        <taxon>Pentapetalae</taxon>
        <taxon>rosids</taxon>
        <taxon>fabids</taxon>
        <taxon>Fagales</taxon>
        <taxon>Myricaceae</taxon>
        <taxon>Morella</taxon>
    </lineage>
</organism>
<dbReference type="EMBL" id="RXIC02000023">
    <property type="protein sequence ID" value="KAB1213085.1"/>
    <property type="molecule type" value="Genomic_DNA"/>
</dbReference>
<feature type="domain" description="HTH myb-type" evidence="8">
    <location>
        <begin position="9"/>
        <end position="65"/>
    </location>
</feature>
<keyword evidence="6" id="KW-0539">Nucleus</keyword>
<keyword evidence="5" id="KW-0804">Transcription</keyword>
<reference evidence="10" key="3">
    <citation type="submission" date="2019-09" db="EMBL/GenBank/DDBJ databases">
        <authorList>
            <person name="Gao Z."/>
        </authorList>
    </citation>
    <scope>NUCLEOTIDE SEQUENCE</scope>
    <source>
        <tissue evidence="10">Leaves</tissue>
    </source>
</reference>
<evidence type="ECO:0000256" key="2">
    <source>
        <dbReference type="ARBA" id="ARBA00022737"/>
    </source>
</evidence>
<dbReference type="InterPro" id="IPR009057">
    <property type="entry name" value="Homeodomain-like_sf"/>
</dbReference>
<keyword evidence="4" id="KW-0238">DNA-binding</keyword>
<keyword evidence="3" id="KW-0805">Transcription regulation</keyword>
<accession>A0A6A1VRI5</accession>
<evidence type="ECO:0000256" key="1">
    <source>
        <dbReference type="ARBA" id="ARBA00004123"/>
    </source>
</evidence>
<evidence type="ECO:0000259" key="7">
    <source>
        <dbReference type="PROSITE" id="PS50090"/>
    </source>
</evidence>
<evidence type="ECO:0000259" key="8">
    <source>
        <dbReference type="PROSITE" id="PS51294"/>
    </source>
</evidence>
<evidence type="ECO:0000256" key="6">
    <source>
        <dbReference type="ARBA" id="ARBA00023242"/>
    </source>
</evidence>
<reference evidence="10 11" key="2">
    <citation type="journal article" date="2019" name="Plant Biotechnol. J.">
        <title>The red bayberry genome and genetic basis of sex determination.</title>
        <authorList>
            <person name="Jia H.M."/>
            <person name="Jia H.J."/>
            <person name="Cai Q.L."/>
            <person name="Wang Y."/>
            <person name="Zhao H.B."/>
            <person name="Yang W.F."/>
            <person name="Wang G.Y."/>
            <person name="Li Y.H."/>
            <person name="Zhan D.L."/>
            <person name="Shen Y.T."/>
            <person name="Niu Q.F."/>
            <person name="Chang L."/>
            <person name="Qiu J."/>
            <person name="Zhao L."/>
            <person name="Xie H.B."/>
            <person name="Fu W.Y."/>
            <person name="Jin J."/>
            <person name="Li X.W."/>
            <person name="Jiao Y."/>
            <person name="Zhou C.C."/>
            <person name="Tu T."/>
            <person name="Chai C.Y."/>
            <person name="Gao J.L."/>
            <person name="Fan L.J."/>
            <person name="van de Weg E."/>
            <person name="Wang J.Y."/>
            <person name="Gao Z.S."/>
        </authorList>
    </citation>
    <scope>NUCLEOTIDE SEQUENCE [LARGE SCALE GENOMIC DNA]</scope>
    <source>
        <tissue evidence="10">Leaves</tissue>
    </source>
</reference>
<feature type="domain" description="Myb-like" evidence="7">
    <location>
        <begin position="62"/>
        <end position="112"/>
    </location>
</feature>
<dbReference type="InterPro" id="IPR017930">
    <property type="entry name" value="Myb_dom"/>
</dbReference>
<dbReference type="InterPro" id="IPR001005">
    <property type="entry name" value="SANT/Myb"/>
</dbReference>
<comment type="caution">
    <text evidence="10">The sequence shown here is derived from an EMBL/GenBank/DDBJ whole genome shotgun (WGS) entry which is preliminary data.</text>
</comment>
<sequence length="130" mass="15490">MGRHSCGFKQKLRKGLWSPEEDEKFLRHITEYGHGCWSFVPKQAGLQRCGKSCRLRWINYLRLDLKRGAFSREEENLIIELHAVFGNMWSLIAARLPGRTRNEIKNLWYLCLKKKLRQRGIDPFTHKPFF</sequence>
<dbReference type="CDD" id="cd00167">
    <property type="entry name" value="SANT"/>
    <property type="match status" value="2"/>
</dbReference>
<dbReference type="Gene3D" id="1.10.10.60">
    <property type="entry name" value="Homeodomain-like"/>
    <property type="match status" value="2"/>
</dbReference>
<dbReference type="PROSITE" id="PS51294">
    <property type="entry name" value="HTH_MYB"/>
    <property type="match status" value="2"/>
</dbReference>
<reference evidence="10" key="1">
    <citation type="submission" date="2018-07" db="EMBL/GenBank/DDBJ databases">
        <authorList>
            <person name="Gao Z.-S."/>
            <person name="Jia H.-M."/>
            <person name="Jia H.-J."/>
            <person name="Cai Q.-L."/>
            <person name="Wang Y."/>
            <person name="Zhao H.-B."/>
        </authorList>
    </citation>
    <scope>NUCLEOTIDE SEQUENCE</scope>
    <source>
        <tissue evidence="10">Leaves</tissue>
    </source>
</reference>
<keyword evidence="2" id="KW-0677">Repeat</keyword>
<dbReference type="PROSITE" id="PS50090">
    <property type="entry name" value="MYB_LIKE"/>
    <property type="match status" value="2"/>
</dbReference>
<evidence type="ECO:0000256" key="4">
    <source>
        <dbReference type="ARBA" id="ARBA00023125"/>
    </source>
</evidence>
<dbReference type="GO" id="GO:0000976">
    <property type="term" value="F:transcription cis-regulatory region binding"/>
    <property type="evidence" value="ECO:0007669"/>
    <property type="project" value="UniProtKB-ARBA"/>
</dbReference>
<feature type="domain" description="Myb-like" evidence="7">
    <location>
        <begin position="9"/>
        <end position="61"/>
    </location>
</feature>
<evidence type="ECO:0000313" key="11">
    <source>
        <dbReference type="Proteomes" id="UP000516437"/>
    </source>
</evidence>
<evidence type="ECO:0000313" key="10">
    <source>
        <dbReference type="EMBL" id="KAB1213330.1"/>
    </source>
</evidence>
<dbReference type="Proteomes" id="UP000516437">
    <property type="component" value="Chromosome 5"/>
</dbReference>
<evidence type="ECO:0000313" key="9">
    <source>
        <dbReference type="EMBL" id="KAB1213085.1"/>
    </source>
</evidence>
<dbReference type="FunFam" id="1.10.10.60:FF:000047">
    <property type="entry name" value="Myb transcription factor"/>
    <property type="match status" value="1"/>
</dbReference>
<evidence type="ECO:0000256" key="5">
    <source>
        <dbReference type="ARBA" id="ARBA00023163"/>
    </source>
</evidence>
<comment type="subcellular location">
    <subcellularLocation>
        <location evidence="1">Nucleus</location>
    </subcellularLocation>
</comment>
<dbReference type="SMART" id="SM00717">
    <property type="entry name" value="SANT"/>
    <property type="match status" value="2"/>
</dbReference>
<dbReference type="EMBL" id="RXIC02000023">
    <property type="protein sequence ID" value="KAB1213330.1"/>
    <property type="molecule type" value="Genomic_DNA"/>
</dbReference>
<name>A0A6A1VRI5_9ROSI</name>
<keyword evidence="11" id="KW-1185">Reference proteome</keyword>
<evidence type="ECO:0000256" key="3">
    <source>
        <dbReference type="ARBA" id="ARBA00023015"/>
    </source>
</evidence>
<dbReference type="FunFam" id="1.10.10.60:FF:000394">
    <property type="entry name" value="MYB transcription factor"/>
    <property type="match status" value="1"/>
</dbReference>
<feature type="domain" description="HTH myb-type" evidence="8">
    <location>
        <begin position="66"/>
        <end position="116"/>
    </location>
</feature>
<gene>
    <name evidence="9" type="ORF">CJ030_MR5G000696</name>
    <name evidence="10" type="ORF">CJ030_MR5G003600</name>
</gene>
<dbReference type="GO" id="GO:0005634">
    <property type="term" value="C:nucleus"/>
    <property type="evidence" value="ECO:0007669"/>
    <property type="project" value="UniProtKB-SubCell"/>
</dbReference>